<keyword evidence="3" id="KW-1185">Reference proteome</keyword>
<accession>A0A420V112</accession>
<feature type="domain" description="VOC" evidence="1">
    <location>
        <begin position="4"/>
        <end position="129"/>
    </location>
</feature>
<dbReference type="PROSITE" id="PS51819">
    <property type="entry name" value="VOC"/>
    <property type="match status" value="1"/>
</dbReference>
<dbReference type="PANTHER" id="PTHR36503">
    <property type="entry name" value="BLR2520 PROTEIN"/>
    <property type="match status" value="1"/>
</dbReference>
<evidence type="ECO:0000313" key="2">
    <source>
        <dbReference type="EMBL" id="RKM94333.1"/>
    </source>
</evidence>
<dbReference type="OrthoDB" id="4265398at2"/>
<dbReference type="SUPFAM" id="SSF54593">
    <property type="entry name" value="Glyoxalase/Bleomycin resistance protein/Dihydroxybiphenyl dioxygenase"/>
    <property type="match status" value="1"/>
</dbReference>
<organism evidence="2 3">
    <name type="scientific">Streptomyces xinghaiensis</name>
    <dbReference type="NCBI Taxonomy" id="1038928"/>
    <lineage>
        <taxon>Bacteria</taxon>
        <taxon>Bacillati</taxon>
        <taxon>Actinomycetota</taxon>
        <taxon>Actinomycetes</taxon>
        <taxon>Kitasatosporales</taxon>
        <taxon>Streptomycetaceae</taxon>
        <taxon>Streptomyces</taxon>
    </lineage>
</organism>
<dbReference type="AlphaFoldDB" id="A0A420V112"/>
<dbReference type="InterPro" id="IPR037523">
    <property type="entry name" value="VOC_core"/>
</dbReference>
<dbReference type="Proteomes" id="UP000028058">
    <property type="component" value="Unassembled WGS sequence"/>
</dbReference>
<gene>
    <name evidence="2" type="ORF">SFRA_017715</name>
</gene>
<sequence length="135" mass="14917">MAVTSVFVNLPVKDVQRSRAFFGALGYSFDERFSDEKAACLVLKEESIFAMLLAEPFFKGFIKKEIADTASSTEVITALAAESREEVDRLVDTALASGGSPASDTMEEGPMYVRSFQDPDGHHWEVVYMDMSAMQ</sequence>
<protein>
    <submittedName>
        <fullName evidence="2">Glyoxalase</fullName>
    </submittedName>
</protein>
<dbReference type="RefSeq" id="WP_043471296.1">
    <property type="nucleotide sequence ID" value="NZ_CP134822.1"/>
</dbReference>
<dbReference type="InterPro" id="IPR029068">
    <property type="entry name" value="Glyas_Bleomycin-R_OHBP_Dase"/>
</dbReference>
<evidence type="ECO:0000259" key="1">
    <source>
        <dbReference type="PROSITE" id="PS51819"/>
    </source>
</evidence>
<dbReference type="PANTHER" id="PTHR36503:SF2">
    <property type="entry name" value="BLR2408 PROTEIN"/>
    <property type="match status" value="1"/>
</dbReference>
<comment type="caution">
    <text evidence="2">The sequence shown here is derived from an EMBL/GenBank/DDBJ whole genome shotgun (WGS) entry which is preliminary data.</text>
</comment>
<name>A0A420V112_9ACTN</name>
<dbReference type="Pfam" id="PF22677">
    <property type="entry name" value="Ble-like_N"/>
    <property type="match status" value="1"/>
</dbReference>
<reference evidence="2 3" key="1">
    <citation type="journal article" date="2014" name="Genome Announc.">
        <title>Draft Genome Sequence of Streptomyces fradiae ATCC 19609, a Strain Highly Sensitive to Antibiotics.</title>
        <authorList>
            <person name="Bekker O.B."/>
            <person name="Klimina K.M."/>
            <person name="Vatlin A.A."/>
            <person name="Zakharevich N.V."/>
            <person name="Kasianov A.S."/>
            <person name="Danilenko V.N."/>
        </authorList>
    </citation>
    <scope>NUCLEOTIDE SEQUENCE [LARGE SCALE GENOMIC DNA]</scope>
    <source>
        <strain evidence="2 3">ATCC 19609</strain>
    </source>
</reference>
<dbReference type="InterPro" id="IPR053863">
    <property type="entry name" value="Glyoxy/Ble-like_N"/>
</dbReference>
<evidence type="ECO:0000313" key="3">
    <source>
        <dbReference type="Proteomes" id="UP000028058"/>
    </source>
</evidence>
<dbReference type="Gene3D" id="3.10.180.10">
    <property type="entry name" value="2,3-Dihydroxybiphenyl 1,2-Dioxygenase, domain 1"/>
    <property type="match status" value="1"/>
</dbReference>
<dbReference type="EMBL" id="JNAD02000008">
    <property type="protein sequence ID" value="RKM94333.1"/>
    <property type="molecule type" value="Genomic_DNA"/>
</dbReference>
<proteinExistence type="predicted"/>